<dbReference type="Proteomes" id="UP000321103">
    <property type="component" value="Unassembled WGS sequence"/>
</dbReference>
<protein>
    <submittedName>
        <fullName evidence="2">Uncharacterized protein</fullName>
    </submittedName>
</protein>
<feature type="region of interest" description="Disordered" evidence="1">
    <location>
        <begin position="1"/>
        <end position="36"/>
    </location>
</feature>
<accession>A0A512IIC9</accession>
<dbReference type="RefSeq" id="WP_062737246.1">
    <property type="nucleotide sequence ID" value="NZ_BJZS01000131.1"/>
</dbReference>
<keyword evidence="3" id="KW-1185">Reference proteome</keyword>
<evidence type="ECO:0000256" key="1">
    <source>
        <dbReference type="SAM" id="MobiDB-lite"/>
    </source>
</evidence>
<proteinExistence type="predicted"/>
<name>A0A512IIC9_9MICC</name>
<organism evidence="2 3">
    <name type="scientific">Kocuria turfanensis</name>
    <dbReference type="NCBI Taxonomy" id="388357"/>
    <lineage>
        <taxon>Bacteria</taxon>
        <taxon>Bacillati</taxon>
        <taxon>Actinomycetota</taxon>
        <taxon>Actinomycetes</taxon>
        <taxon>Micrococcales</taxon>
        <taxon>Micrococcaceae</taxon>
        <taxon>Kocuria</taxon>
    </lineage>
</organism>
<comment type="caution">
    <text evidence="2">The sequence shown here is derived from an EMBL/GenBank/DDBJ whole genome shotgun (WGS) entry which is preliminary data.</text>
</comment>
<sequence>MSMSTHVLIDDPAAAVPLSPSTPPGRPRTCLGPDEPFPGALAELPLTQVQVLHSRICCQLDEDYRTDPSGPHPVTLDRHHELVEELAIRTRVAAEHGAHR</sequence>
<gene>
    <name evidence="2" type="ORF">KTU01_35920</name>
</gene>
<evidence type="ECO:0000313" key="2">
    <source>
        <dbReference type="EMBL" id="GEO97469.1"/>
    </source>
</evidence>
<reference evidence="2 3" key="1">
    <citation type="submission" date="2019-07" db="EMBL/GenBank/DDBJ databases">
        <title>Whole genome shotgun sequence of Kocuria turfanensis NBRC 107627.</title>
        <authorList>
            <person name="Hosoyama A."/>
            <person name="Uohara A."/>
            <person name="Ohji S."/>
            <person name="Ichikawa N."/>
        </authorList>
    </citation>
    <scope>NUCLEOTIDE SEQUENCE [LARGE SCALE GENOMIC DNA]</scope>
    <source>
        <strain evidence="2 3">NBRC 107627</strain>
    </source>
</reference>
<dbReference type="EMBL" id="BJZS01000131">
    <property type="protein sequence ID" value="GEO97469.1"/>
    <property type="molecule type" value="Genomic_DNA"/>
</dbReference>
<evidence type="ECO:0000313" key="3">
    <source>
        <dbReference type="Proteomes" id="UP000321103"/>
    </source>
</evidence>
<dbReference type="STRING" id="388357.GCA_001580365_03590"/>
<dbReference type="AlphaFoldDB" id="A0A512IIC9"/>